<dbReference type="InterPro" id="IPR000210">
    <property type="entry name" value="BTB/POZ_dom"/>
</dbReference>
<protein>
    <recommendedName>
        <fullName evidence="1">BTB domain-containing protein</fullName>
    </recommendedName>
</protein>
<dbReference type="PhylomeDB" id="E9H532"/>
<dbReference type="InParanoid" id="E9H532"/>
<evidence type="ECO:0000313" key="2">
    <source>
        <dbReference type="EMBL" id="EFX73060.1"/>
    </source>
</evidence>
<dbReference type="HOGENOM" id="CLU_3034517_0_0_1"/>
<feature type="domain" description="BTB" evidence="1">
    <location>
        <begin position="5"/>
        <end position="51"/>
    </location>
</feature>
<dbReference type="EMBL" id="GL732593">
    <property type="protein sequence ID" value="EFX73060.1"/>
    <property type="molecule type" value="Genomic_DNA"/>
</dbReference>
<gene>
    <name evidence="2" type="ORF">DAPPUDRAFT_253543</name>
</gene>
<proteinExistence type="predicted"/>
<dbReference type="Gene3D" id="3.30.710.10">
    <property type="entry name" value="Potassium Channel Kv1.1, Chain A"/>
    <property type="match status" value="1"/>
</dbReference>
<accession>E9H532</accession>
<organism evidence="2 3">
    <name type="scientific">Daphnia pulex</name>
    <name type="common">Water flea</name>
    <dbReference type="NCBI Taxonomy" id="6669"/>
    <lineage>
        <taxon>Eukaryota</taxon>
        <taxon>Metazoa</taxon>
        <taxon>Ecdysozoa</taxon>
        <taxon>Arthropoda</taxon>
        <taxon>Crustacea</taxon>
        <taxon>Branchiopoda</taxon>
        <taxon>Diplostraca</taxon>
        <taxon>Cladocera</taxon>
        <taxon>Anomopoda</taxon>
        <taxon>Daphniidae</taxon>
        <taxon>Daphnia</taxon>
    </lineage>
</organism>
<dbReference type="SUPFAM" id="SSF54695">
    <property type="entry name" value="POZ domain"/>
    <property type="match status" value="1"/>
</dbReference>
<evidence type="ECO:0000259" key="1">
    <source>
        <dbReference type="Pfam" id="PF00651"/>
    </source>
</evidence>
<evidence type="ECO:0000313" key="3">
    <source>
        <dbReference type="Proteomes" id="UP000000305"/>
    </source>
</evidence>
<sequence length="55" mass="6310">MFATYQIEKTSNEVSIEDIEIGVLHQLLHYLYSGRVIAATMEVIGEDLYIAAYMR</sequence>
<dbReference type="KEGG" id="dpx:DAPPUDRAFT_253543"/>
<dbReference type="CDD" id="cd18186">
    <property type="entry name" value="BTB_POZ_ZBTB_KLHL-like"/>
    <property type="match status" value="1"/>
</dbReference>
<dbReference type="Pfam" id="PF00651">
    <property type="entry name" value="BTB"/>
    <property type="match status" value="1"/>
</dbReference>
<keyword evidence="3" id="KW-1185">Reference proteome</keyword>
<name>E9H532_DAPPU</name>
<dbReference type="AlphaFoldDB" id="E9H532"/>
<dbReference type="Proteomes" id="UP000000305">
    <property type="component" value="Unassembled WGS sequence"/>
</dbReference>
<dbReference type="InterPro" id="IPR011333">
    <property type="entry name" value="SKP1/BTB/POZ_sf"/>
</dbReference>
<reference evidence="2 3" key="1">
    <citation type="journal article" date="2011" name="Science">
        <title>The ecoresponsive genome of Daphnia pulex.</title>
        <authorList>
            <person name="Colbourne J.K."/>
            <person name="Pfrender M.E."/>
            <person name="Gilbert D."/>
            <person name="Thomas W.K."/>
            <person name="Tucker A."/>
            <person name="Oakley T.H."/>
            <person name="Tokishita S."/>
            <person name="Aerts A."/>
            <person name="Arnold G.J."/>
            <person name="Basu M.K."/>
            <person name="Bauer D.J."/>
            <person name="Caceres C.E."/>
            <person name="Carmel L."/>
            <person name="Casola C."/>
            <person name="Choi J.H."/>
            <person name="Detter J.C."/>
            <person name="Dong Q."/>
            <person name="Dusheyko S."/>
            <person name="Eads B.D."/>
            <person name="Frohlich T."/>
            <person name="Geiler-Samerotte K.A."/>
            <person name="Gerlach D."/>
            <person name="Hatcher P."/>
            <person name="Jogdeo S."/>
            <person name="Krijgsveld J."/>
            <person name="Kriventseva E.V."/>
            <person name="Kultz D."/>
            <person name="Laforsch C."/>
            <person name="Lindquist E."/>
            <person name="Lopez J."/>
            <person name="Manak J.R."/>
            <person name="Muller J."/>
            <person name="Pangilinan J."/>
            <person name="Patwardhan R.P."/>
            <person name="Pitluck S."/>
            <person name="Pritham E.J."/>
            <person name="Rechtsteiner A."/>
            <person name="Rho M."/>
            <person name="Rogozin I.B."/>
            <person name="Sakarya O."/>
            <person name="Salamov A."/>
            <person name="Schaack S."/>
            <person name="Shapiro H."/>
            <person name="Shiga Y."/>
            <person name="Skalitzky C."/>
            <person name="Smith Z."/>
            <person name="Souvorov A."/>
            <person name="Sung W."/>
            <person name="Tang Z."/>
            <person name="Tsuchiya D."/>
            <person name="Tu H."/>
            <person name="Vos H."/>
            <person name="Wang M."/>
            <person name="Wolf Y.I."/>
            <person name="Yamagata H."/>
            <person name="Yamada T."/>
            <person name="Ye Y."/>
            <person name="Shaw J.R."/>
            <person name="Andrews J."/>
            <person name="Crease T.J."/>
            <person name="Tang H."/>
            <person name="Lucas S.M."/>
            <person name="Robertson H.M."/>
            <person name="Bork P."/>
            <person name="Koonin E.V."/>
            <person name="Zdobnov E.M."/>
            <person name="Grigoriev I.V."/>
            <person name="Lynch M."/>
            <person name="Boore J.L."/>
        </authorList>
    </citation>
    <scope>NUCLEOTIDE SEQUENCE [LARGE SCALE GENOMIC DNA]</scope>
</reference>